<dbReference type="Proteomes" id="UP001338125">
    <property type="component" value="Unassembled WGS sequence"/>
</dbReference>
<name>A0ABR0SEQ2_9HYPO</name>
<dbReference type="SUPFAM" id="SSF50978">
    <property type="entry name" value="WD40 repeat-like"/>
    <property type="match status" value="2"/>
</dbReference>
<protein>
    <recommendedName>
        <fullName evidence="2 4">GPI inositol-deacylase</fullName>
        <ecNumber evidence="4">3.1.-.-</ecNumber>
    </recommendedName>
</protein>
<keyword evidence="4" id="KW-0813">Transport</keyword>
<dbReference type="InterPro" id="IPR029058">
    <property type="entry name" value="AB_hydrolase_fold"/>
</dbReference>
<comment type="function">
    <text evidence="1 4">Involved in inositol deacylation of GPI-anchored proteins which plays important roles in the quality control and ER-associated degradation of GPI-anchored proteins.</text>
</comment>
<feature type="compositionally biased region" description="Low complexity" evidence="5">
    <location>
        <begin position="50"/>
        <end position="66"/>
    </location>
</feature>
<keyword evidence="4" id="KW-0472">Membrane</keyword>
<keyword evidence="4" id="KW-0653">Protein transport</keyword>
<dbReference type="Pfam" id="PF22939">
    <property type="entry name" value="WHD_GPIID"/>
    <property type="match status" value="1"/>
</dbReference>
<feature type="domain" description="Nephrocystin 3-like N-terminal" evidence="8">
    <location>
        <begin position="384"/>
        <end position="544"/>
    </location>
</feature>
<dbReference type="InterPro" id="IPR015943">
    <property type="entry name" value="WD40/YVTN_repeat-like_dom_sf"/>
</dbReference>
<keyword evidence="4" id="KW-0378">Hydrolase</keyword>
<dbReference type="Pfam" id="PF24883">
    <property type="entry name" value="NPHP3_N"/>
    <property type="match status" value="1"/>
</dbReference>
<keyword evidence="4" id="KW-0256">Endoplasmic reticulum</keyword>
<dbReference type="EMBL" id="JAVFKD010000014">
    <property type="protein sequence ID" value="KAK5990317.1"/>
    <property type="molecule type" value="Genomic_DNA"/>
</dbReference>
<feature type="domain" description="GPI inositol-deacylase winged helix" evidence="7">
    <location>
        <begin position="650"/>
        <end position="732"/>
    </location>
</feature>
<dbReference type="SUPFAM" id="SSF52540">
    <property type="entry name" value="P-loop containing nucleoside triphosphate hydrolases"/>
    <property type="match status" value="1"/>
</dbReference>
<feature type="compositionally biased region" description="Polar residues" evidence="5">
    <location>
        <begin position="1"/>
        <end position="15"/>
    </location>
</feature>
<keyword evidence="10" id="KW-1185">Reference proteome</keyword>
<evidence type="ECO:0000256" key="2">
    <source>
        <dbReference type="ARBA" id="ARBA00015856"/>
    </source>
</evidence>
<dbReference type="Gene3D" id="2.130.10.10">
    <property type="entry name" value="YVTN repeat-like/Quinoprotein amine dehydrogenase"/>
    <property type="match status" value="2"/>
</dbReference>
<proteinExistence type="inferred from homology"/>
<organism evidence="9 10">
    <name type="scientific">Cladobotryum mycophilum</name>
    <dbReference type="NCBI Taxonomy" id="491253"/>
    <lineage>
        <taxon>Eukaryota</taxon>
        <taxon>Fungi</taxon>
        <taxon>Dikarya</taxon>
        <taxon>Ascomycota</taxon>
        <taxon>Pezizomycotina</taxon>
        <taxon>Sordariomycetes</taxon>
        <taxon>Hypocreomycetidae</taxon>
        <taxon>Hypocreales</taxon>
        <taxon>Hypocreaceae</taxon>
        <taxon>Cladobotryum</taxon>
    </lineage>
</organism>
<comment type="subcellular location">
    <subcellularLocation>
        <location evidence="4">Endoplasmic reticulum membrane</location>
    </subcellularLocation>
</comment>
<dbReference type="InterPro" id="IPR054471">
    <property type="entry name" value="GPIID_WHD"/>
</dbReference>
<sequence length="1604" mass="178952">MDNHSSATQLVSEAVSSHEADALNQSRAKIVNEESTQRSSLLLPNVPGVSRSPSSSSFRSQLLSILSRKHEKKHDKPTEAPKSKGPLGLNTLYDPPDGTALVEIIFVHGLGGGSQRTWTNSRIEGGFWPQSWLPDDPEFECARIHSFGYDADWRDRSLSVLSIQDFARNLLTEMRNHPSIRRTKTEIIMVGHSMGGCVAKKAYVLARQDPASESFASRFTAMFFLATPHRGSNLAKIIRNVLLFTGVSKPYLEDLSANSVMLVELNNAFQRYAQDLLLWSFFETRPVSERPEVIVVDKFSATLGYSHEEVLSMDADHRRICKYDSINDPNYKKVRNALSTAVDMVRIKAESSSISLRARLDKYLGVDDSYQDDLSLLQKTKLPGSCVWLTEQTAFKEWMTETPESLPILWLTGIPGAGKSIVSSHVTDLITHQGYNCSFYFFHGGQTGSAGLGPFLTYIAYQMALKDAAIREKVFWLQDNFVSWQVHDERSIWRKLFIEGIFQVAPETTHYWIIDGLDECSGSSNFLRLIPQIPNNIRIFVTSRNTPEIDRGLSSLSSLVQVYPISIKDTVSDMTSVIRVGLEPLPLNDVADLESKLLHKSSGSFIWVRLVLQELETAFTDDDVEDILNEVPDDLHRIYERILVSIETNKRRARVAKSILFFVALAIRPMTTEELRQAVQLHIGQTLLKIDQIITVACGQLVAIDQGGRVHMIHETARDFLISDGLKSALAVSRYKGHSYLACLCIAYMNSQLQKRFLGNNSAIRGKQNESAVFLNYASTAFSQHLLKSEPNITDPLDALSDFLDTNLLHWTEYIARECAINILSRTAMDISRYIDQGTQNLSFAETCKVKSWAMDLSRVALTFRDQLQKDPSTIHDIIPRLCPASTSIAARNADKLVPLKVLGLPNSWDDCFLHIETGMHLIDVVAYGETYFAVGKDGGQISIYDTTFLQHKVNVDHDDRLRDLAFGGGDKYLASLSSNYVIVWDPKAGTLVCAVLCDSPWTISFWQETLLVAQKDGDILICNPAICEIGPEDLPICESKLGRWLPSTPKVEVWPWGAHDPKDMVFSSSDLGLIAVTFYTKEVYVFDIHTPSLRGSCSGPTPGRPLNMAFNPNPQINALVVSYVLGSLVVFDLDTLAPTFVLLEIFAWAMACSPDGRFLIIGTQGTAHIIKIYEFKKDRHSVTLVPVYSTSYPHKTISDIATGGSGIRFASIHHTECRVWDPSLSLHRLAEASHFEPNVVDGKIAICGTEQGEVISFSTADGSELGMIYKDPDPDRVSAIALVEREGESLIVVAIREKYPPGYHMVMAQVDTSSTRWVSTGVLLKREGTGEITTILINSAKDRALIYSFTSTILLELPSGNLIGKRDVLKWKSAVRMAGLCPSDDGLFMIFEDGDVYLFNWGDFSPAKHHKLDIVREVPSPEWPNIQTTYHYQNQDLFVEVLTDVLDTTKLIGTQTGPSQLNCWDASQFCSAGDVVEISPRCGFQHLAKVLKTGLFLLESTLVFVDVNLWVCTLNLATFASTHMAKRHFFILPEWLNAVRLIEASVTPSQDLIFVNKQGLVVVKGWLATSQLVRLSPNSEAWEVVSKRQREVALPQHTASPEK</sequence>
<evidence type="ECO:0000259" key="8">
    <source>
        <dbReference type="Pfam" id="PF24883"/>
    </source>
</evidence>
<evidence type="ECO:0000259" key="7">
    <source>
        <dbReference type="Pfam" id="PF22939"/>
    </source>
</evidence>
<feature type="region of interest" description="Disordered" evidence="5">
    <location>
        <begin position="1"/>
        <end position="90"/>
    </location>
</feature>
<keyword evidence="3" id="KW-0677">Repeat</keyword>
<dbReference type="Pfam" id="PF07819">
    <property type="entry name" value="PGAP1"/>
    <property type="match status" value="1"/>
</dbReference>
<evidence type="ECO:0000259" key="6">
    <source>
        <dbReference type="Pfam" id="PF07819"/>
    </source>
</evidence>
<comment type="similarity">
    <text evidence="4">Belongs to the GPI inositol-deacylase family.</text>
</comment>
<dbReference type="EC" id="3.1.-.-" evidence="4"/>
<evidence type="ECO:0000256" key="5">
    <source>
        <dbReference type="SAM" id="MobiDB-lite"/>
    </source>
</evidence>
<evidence type="ECO:0000313" key="10">
    <source>
        <dbReference type="Proteomes" id="UP001338125"/>
    </source>
</evidence>
<accession>A0ABR0SEQ2</accession>
<reference evidence="9 10" key="1">
    <citation type="submission" date="2024-01" db="EMBL/GenBank/DDBJ databases">
        <title>Complete genome of Cladobotryum mycophilum ATHUM6906.</title>
        <authorList>
            <person name="Christinaki A.C."/>
            <person name="Myridakis A.I."/>
            <person name="Kouvelis V.N."/>
        </authorList>
    </citation>
    <scope>NUCLEOTIDE SEQUENCE [LARGE SCALE GENOMIC DNA]</scope>
    <source>
        <strain evidence="9 10">ATHUM6906</strain>
    </source>
</reference>
<dbReference type="InterPro" id="IPR027417">
    <property type="entry name" value="P-loop_NTPase"/>
</dbReference>
<dbReference type="InterPro" id="IPR036322">
    <property type="entry name" value="WD40_repeat_dom_sf"/>
</dbReference>
<evidence type="ECO:0000256" key="4">
    <source>
        <dbReference type="RuleBase" id="RU365011"/>
    </source>
</evidence>
<dbReference type="PANTHER" id="PTHR10039">
    <property type="entry name" value="AMELOGENIN"/>
    <property type="match status" value="1"/>
</dbReference>
<dbReference type="InterPro" id="IPR056884">
    <property type="entry name" value="NPHP3-like_N"/>
</dbReference>
<evidence type="ECO:0000256" key="3">
    <source>
        <dbReference type="ARBA" id="ARBA00022737"/>
    </source>
</evidence>
<dbReference type="InterPro" id="IPR012908">
    <property type="entry name" value="PGAP1-ab_dom-like"/>
</dbReference>
<comment type="caution">
    <text evidence="9">The sequence shown here is derived from an EMBL/GenBank/DDBJ whole genome shotgun (WGS) entry which is preliminary data.</text>
</comment>
<dbReference type="SUPFAM" id="SSF53474">
    <property type="entry name" value="alpha/beta-Hydrolases"/>
    <property type="match status" value="1"/>
</dbReference>
<feature type="domain" description="GPI inositol-deacylase PGAP1-like alpha/beta" evidence="6">
    <location>
        <begin position="179"/>
        <end position="246"/>
    </location>
</feature>
<evidence type="ECO:0000313" key="9">
    <source>
        <dbReference type="EMBL" id="KAK5990317.1"/>
    </source>
</evidence>
<evidence type="ECO:0000256" key="1">
    <source>
        <dbReference type="ARBA" id="ARBA00003496"/>
    </source>
</evidence>
<dbReference type="PANTHER" id="PTHR10039:SF16">
    <property type="entry name" value="GPI INOSITOL-DEACYLASE"/>
    <property type="match status" value="1"/>
</dbReference>
<dbReference type="Gene3D" id="3.40.50.1820">
    <property type="entry name" value="alpha/beta hydrolase"/>
    <property type="match status" value="1"/>
</dbReference>
<gene>
    <name evidence="9" type="ORF">PT974_08584</name>
</gene>